<dbReference type="Pfam" id="PF05099">
    <property type="entry name" value="TerB"/>
    <property type="match status" value="1"/>
</dbReference>
<keyword evidence="1" id="KW-0812">Transmembrane</keyword>
<keyword evidence="4" id="KW-1185">Reference proteome</keyword>
<dbReference type="Gene3D" id="1.10.287.110">
    <property type="entry name" value="DnaJ domain"/>
    <property type="match status" value="1"/>
</dbReference>
<dbReference type="Gene3D" id="1.10.3680.10">
    <property type="entry name" value="TerB-like"/>
    <property type="match status" value="1"/>
</dbReference>
<dbReference type="KEGG" id="ptan:CRYO30217_02252"/>
<keyword evidence="1" id="KW-1133">Transmembrane helix</keyword>
<dbReference type="InterPro" id="IPR007791">
    <property type="entry name" value="DjlA_N"/>
</dbReference>
<accession>A0A916NBP0</accession>
<dbReference type="RefSeq" id="WP_258542483.1">
    <property type="nucleotide sequence ID" value="NZ_OU015584.1"/>
</dbReference>
<dbReference type="AlphaFoldDB" id="A0A916NBP0"/>
<organism evidence="3 4">
    <name type="scientific">Parvicella tangerina</name>
    <dbReference type="NCBI Taxonomy" id="2829795"/>
    <lineage>
        <taxon>Bacteria</taxon>
        <taxon>Pseudomonadati</taxon>
        <taxon>Bacteroidota</taxon>
        <taxon>Flavobacteriia</taxon>
        <taxon>Flavobacteriales</taxon>
        <taxon>Parvicellaceae</taxon>
        <taxon>Parvicella</taxon>
    </lineage>
</organism>
<dbReference type="InterPro" id="IPR050817">
    <property type="entry name" value="DjlA_DnaK_co-chaperone"/>
</dbReference>
<feature type="transmembrane region" description="Helical" evidence="1">
    <location>
        <begin position="12"/>
        <end position="37"/>
    </location>
</feature>
<dbReference type="Proteomes" id="UP000683507">
    <property type="component" value="Chromosome"/>
</dbReference>
<evidence type="ECO:0000256" key="1">
    <source>
        <dbReference type="SAM" id="Phobius"/>
    </source>
</evidence>
<protein>
    <submittedName>
        <fullName evidence="3">Co-chaperone protein DjlA</fullName>
    </submittedName>
</protein>
<evidence type="ECO:0000313" key="4">
    <source>
        <dbReference type="Proteomes" id="UP000683507"/>
    </source>
</evidence>
<dbReference type="CDD" id="cd06257">
    <property type="entry name" value="DnaJ"/>
    <property type="match status" value="1"/>
</dbReference>
<gene>
    <name evidence="3" type="primary">djlA</name>
    <name evidence="3" type="ORF">CRYO30217_02252</name>
</gene>
<name>A0A916NBP0_9FLAO</name>
<keyword evidence="1" id="KW-0472">Membrane</keyword>
<dbReference type="PROSITE" id="PS50076">
    <property type="entry name" value="DNAJ_2"/>
    <property type="match status" value="1"/>
</dbReference>
<dbReference type="InterPro" id="IPR001623">
    <property type="entry name" value="DnaJ_domain"/>
</dbReference>
<proteinExistence type="predicted"/>
<dbReference type="EMBL" id="OU015584">
    <property type="protein sequence ID" value="CAG5083644.1"/>
    <property type="molecule type" value="Genomic_DNA"/>
</dbReference>
<evidence type="ECO:0000259" key="2">
    <source>
        <dbReference type="PROSITE" id="PS50076"/>
    </source>
</evidence>
<dbReference type="PRINTS" id="PR00625">
    <property type="entry name" value="JDOMAIN"/>
</dbReference>
<dbReference type="SUPFAM" id="SSF46565">
    <property type="entry name" value="Chaperone J-domain"/>
    <property type="match status" value="1"/>
</dbReference>
<dbReference type="Pfam" id="PF00226">
    <property type="entry name" value="DnaJ"/>
    <property type="match status" value="1"/>
</dbReference>
<evidence type="ECO:0000313" key="3">
    <source>
        <dbReference type="EMBL" id="CAG5083644.1"/>
    </source>
</evidence>
<dbReference type="InterPro" id="IPR036869">
    <property type="entry name" value="J_dom_sf"/>
</dbReference>
<reference evidence="3" key="1">
    <citation type="submission" date="2021-04" db="EMBL/GenBank/DDBJ databases">
        <authorList>
            <person name="Rodrigo-Torres L."/>
            <person name="Arahal R. D."/>
            <person name="Lucena T."/>
        </authorList>
    </citation>
    <scope>NUCLEOTIDE SEQUENCE</scope>
    <source>
        <strain evidence="3">AS29M-1</strain>
    </source>
</reference>
<dbReference type="SMART" id="SM00271">
    <property type="entry name" value="DnaJ"/>
    <property type="match status" value="1"/>
</dbReference>
<sequence length="265" mass="30417">MQLIFGTNSIIFALVGLFLARGHWMGAVIGFLIGSYVDRMKVVAQKSRNEYRKTGNQSSYEDFVRQQFQRRQYSPSQFSSALLILSAEVMKADGKVLKSELDFVKKFLVQQFGRDYAPKYLQELRGYLNQSSNLEQTCASFRNFIPPQQKQILIQYLFGIAQSDGNVSNTELNVIQRIAGLLGLRQYEFDQLKSMFWKDSADAYKTLGLNKSASDSEIKTAYRKLAREHHPDKVASLGEQYQKAAKEKFQKIQEAYETIKKERGL</sequence>
<feature type="domain" description="J" evidence="2">
    <location>
        <begin position="202"/>
        <end position="264"/>
    </location>
</feature>
<dbReference type="PANTHER" id="PTHR24074">
    <property type="entry name" value="CO-CHAPERONE PROTEIN DJLA"/>
    <property type="match status" value="1"/>
</dbReference>
<dbReference type="InterPro" id="IPR029024">
    <property type="entry name" value="TerB-like"/>
</dbReference>